<dbReference type="GO" id="GO:0008483">
    <property type="term" value="F:transaminase activity"/>
    <property type="evidence" value="ECO:0007669"/>
    <property type="project" value="TreeGrafter"/>
</dbReference>
<comment type="caution">
    <text evidence="5">The sequence shown here is derived from an EMBL/GenBank/DDBJ whole genome shotgun (WGS) entry which is preliminary data.</text>
</comment>
<evidence type="ECO:0000313" key="5">
    <source>
        <dbReference type="EMBL" id="EWH09505.1"/>
    </source>
</evidence>
<dbReference type="InterPro" id="IPR015422">
    <property type="entry name" value="PyrdxlP-dep_Trfase_small"/>
</dbReference>
<evidence type="ECO:0000256" key="2">
    <source>
        <dbReference type="PIRSR" id="PIRSR000390-1"/>
    </source>
</evidence>
<evidence type="ECO:0000256" key="3">
    <source>
        <dbReference type="PIRSR" id="PIRSR000390-2"/>
    </source>
</evidence>
<dbReference type="STRING" id="1328313.DS2_12513"/>
<keyword evidence="6" id="KW-1185">Reference proteome</keyword>
<dbReference type="GO" id="GO:0000271">
    <property type="term" value="P:polysaccharide biosynthetic process"/>
    <property type="evidence" value="ECO:0007669"/>
    <property type="project" value="TreeGrafter"/>
</dbReference>
<sequence length="369" mass="40493">MDFIDLAAQYRALKQPIDKRIEHVLTTGQYILGYEVADFEAQLADYVGVKSCVSCANGTDALQLALMALGIKSDHAVFVPTFTFFASAEVISLVGATPVFVDVCPDTFNVCSDSLQAAIEAVHEEGKLVPKAVIAVDLFGLPANYPKLQKICEQHNLHLIEDSAQGMGGEINSKKAGSFGDISTTSFFPAKPLGCYGDGGAVFSKDSSTAELLRSLRLHGKGKDKYDNVRIGLNSRLDTLQAAILLEKLAVFSLERQRREQIARVYTAELSEVVDTPYIPAGYTSGWAQYTVKVEHREKLQAHLKASGVPSMVYYQTCMHQQTAFAQTNNYVEFSSAEKLTGLVLSLPMSPYLTEQDQQKVIYAIKSFY</sequence>
<protein>
    <submittedName>
        <fullName evidence="5">DegT/DnrJ/EryC1/StrS family protein</fullName>
    </submittedName>
</protein>
<proteinExistence type="inferred from homology"/>
<dbReference type="Proteomes" id="UP000019276">
    <property type="component" value="Unassembled WGS sequence"/>
</dbReference>
<dbReference type="CDD" id="cd00616">
    <property type="entry name" value="AHBA_syn"/>
    <property type="match status" value="1"/>
</dbReference>
<dbReference type="PANTHER" id="PTHR30244:SF42">
    <property type="entry name" value="UDP-2-ACETAMIDO-2-DEOXY-3-OXO-D-GLUCURONATE AMINOTRANSFERASE"/>
    <property type="match status" value="1"/>
</dbReference>
<dbReference type="GO" id="GO:0030170">
    <property type="term" value="F:pyridoxal phosphate binding"/>
    <property type="evidence" value="ECO:0007669"/>
    <property type="project" value="TreeGrafter"/>
</dbReference>
<dbReference type="PATRIC" id="fig|1328313.3.peg.2554"/>
<gene>
    <name evidence="5" type="ORF">DS2_12513</name>
</gene>
<dbReference type="PIRSF" id="PIRSF000390">
    <property type="entry name" value="PLP_StrS"/>
    <property type="match status" value="1"/>
</dbReference>
<accession>W7QW44</accession>
<dbReference type="InterPro" id="IPR015421">
    <property type="entry name" value="PyrdxlP-dep_Trfase_major"/>
</dbReference>
<keyword evidence="1 3" id="KW-0663">Pyridoxal phosphate</keyword>
<dbReference type="SUPFAM" id="SSF53383">
    <property type="entry name" value="PLP-dependent transferases"/>
    <property type="match status" value="1"/>
</dbReference>
<evidence type="ECO:0000256" key="1">
    <source>
        <dbReference type="ARBA" id="ARBA00022898"/>
    </source>
</evidence>
<dbReference type="InterPro" id="IPR015424">
    <property type="entry name" value="PyrdxlP-dep_Trfase"/>
</dbReference>
<feature type="modified residue" description="N6-(pyridoxal phosphate)lysine" evidence="3">
    <location>
        <position position="191"/>
    </location>
</feature>
<name>W7QW44_9ALTE</name>
<dbReference type="Pfam" id="PF01041">
    <property type="entry name" value="DegT_DnrJ_EryC1"/>
    <property type="match status" value="1"/>
</dbReference>
<feature type="active site" description="Proton acceptor" evidence="2">
    <location>
        <position position="191"/>
    </location>
</feature>
<evidence type="ECO:0000256" key="4">
    <source>
        <dbReference type="RuleBase" id="RU004508"/>
    </source>
</evidence>
<dbReference type="PANTHER" id="PTHR30244">
    <property type="entry name" value="TRANSAMINASE"/>
    <property type="match status" value="1"/>
</dbReference>
<evidence type="ECO:0000313" key="6">
    <source>
        <dbReference type="Proteomes" id="UP000019276"/>
    </source>
</evidence>
<organism evidence="5 6">
    <name type="scientific">Catenovulum agarivorans DS-2</name>
    <dbReference type="NCBI Taxonomy" id="1328313"/>
    <lineage>
        <taxon>Bacteria</taxon>
        <taxon>Pseudomonadati</taxon>
        <taxon>Pseudomonadota</taxon>
        <taxon>Gammaproteobacteria</taxon>
        <taxon>Alteromonadales</taxon>
        <taxon>Alteromonadaceae</taxon>
        <taxon>Catenovulum</taxon>
    </lineage>
</organism>
<dbReference type="AlphaFoldDB" id="W7QW44"/>
<comment type="similarity">
    <text evidence="4">Belongs to the DegT/DnrJ/EryC1 family.</text>
</comment>
<dbReference type="Gene3D" id="3.40.640.10">
    <property type="entry name" value="Type I PLP-dependent aspartate aminotransferase-like (Major domain)"/>
    <property type="match status" value="1"/>
</dbReference>
<dbReference type="EMBL" id="ARZY01000023">
    <property type="protein sequence ID" value="EWH09505.1"/>
    <property type="molecule type" value="Genomic_DNA"/>
</dbReference>
<dbReference type="eggNOG" id="COG0399">
    <property type="taxonomic scope" value="Bacteria"/>
</dbReference>
<dbReference type="OrthoDB" id="9804264at2"/>
<dbReference type="InterPro" id="IPR000653">
    <property type="entry name" value="DegT/StrS_aminotransferase"/>
</dbReference>
<dbReference type="Gene3D" id="3.90.1150.10">
    <property type="entry name" value="Aspartate Aminotransferase, domain 1"/>
    <property type="match status" value="1"/>
</dbReference>
<reference evidence="5 6" key="1">
    <citation type="journal article" date="2014" name="Genome Announc.">
        <title>Draft Genome Sequence of the Agar-Degrading Bacterium Catenovulum sp. Strain DS-2, Isolated from Intestines of Haliotis diversicolor.</title>
        <authorList>
            <person name="Shan D."/>
            <person name="Li X."/>
            <person name="Gu Z."/>
            <person name="Wei G."/>
            <person name="Gao Z."/>
            <person name="Shao Z."/>
        </authorList>
    </citation>
    <scope>NUCLEOTIDE SEQUENCE [LARGE SCALE GENOMIC DNA]</scope>
    <source>
        <strain evidence="5 6">DS-2</strain>
    </source>
</reference>
<dbReference type="RefSeq" id="WP_035015146.1">
    <property type="nucleotide sequence ID" value="NZ_ARZY01000023.1"/>
</dbReference>